<proteinExistence type="predicted"/>
<dbReference type="Proteomes" id="UP000094844">
    <property type="component" value="Unassembled WGS sequence"/>
</dbReference>
<evidence type="ECO:0000313" key="1">
    <source>
        <dbReference type="EMBL" id="SCM55058.1"/>
    </source>
</evidence>
<evidence type="ECO:0000313" key="2">
    <source>
        <dbReference type="Proteomes" id="UP000094844"/>
    </source>
</evidence>
<sequence length="34" mass="3893">MDFEEIINSVNICKDKNRNTAALESLFEYKKSAA</sequence>
<dbReference type="AlphaFoldDB" id="A0A1C6Z7L3"/>
<reference evidence="1 2" key="1">
    <citation type="submission" date="2016-09" db="EMBL/GenBank/DDBJ databases">
        <authorList>
            <person name="Capua I."/>
            <person name="De Benedictis P."/>
            <person name="Joannis T."/>
            <person name="Lombin L.H."/>
            <person name="Cattoli G."/>
        </authorList>
    </citation>
    <scope>NUCLEOTIDE SEQUENCE [LARGE SCALE GENOMIC DNA]</scope>
    <source>
        <strain evidence="1 2">GB001</strain>
    </source>
</reference>
<accession>A0A1C6Z7L3</accession>
<organism evidence="1 2">
    <name type="scientific">Hafnia alvei</name>
    <dbReference type="NCBI Taxonomy" id="569"/>
    <lineage>
        <taxon>Bacteria</taxon>
        <taxon>Pseudomonadati</taxon>
        <taxon>Pseudomonadota</taxon>
        <taxon>Gammaproteobacteria</taxon>
        <taxon>Enterobacterales</taxon>
        <taxon>Hafniaceae</taxon>
        <taxon>Hafnia</taxon>
    </lineage>
</organism>
<protein>
    <submittedName>
        <fullName evidence="1">Uncharacterized protein</fullName>
    </submittedName>
</protein>
<name>A0A1C6Z7L3_HAFAL</name>
<gene>
    <name evidence="1" type="ORF">BN1044_04572</name>
</gene>
<dbReference type="EMBL" id="FMIQ01000087">
    <property type="protein sequence ID" value="SCM55058.1"/>
    <property type="molecule type" value="Genomic_DNA"/>
</dbReference>